<reference evidence="2 3" key="1">
    <citation type="journal article" date="2022" name="Med Res Arch">
        <title>Genomic identification of streptococcal strains and relation to clinical characteristics. A substudy to The Partial Oral Treatment of Endocarditis (POET) Trial.</title>
        <authorList>
            <person name="Christensen J."/>
            <person name="Jensen C."/>
            <person name="Dargis R."/>
            <person name="Nielsen X."/>
            <person name="Pries- Heje M."/>
            <person name="Wiingaard C."/>
            <person name="Ihlemann N."/>
            <person name="Gill S."/>
            <person name="Bruun N."/>
            <person name="Elming H."/>
            <person name="Povlsen J."/>
            <person name="Madsen T."/>
            <person name="Jensen K."/>
            <person name="Fuursted K."/>
            <person name="Ostergaard L."/>
            <person name="Christiansen U."/>
            <person name="Rosenvinge F."/>
            <person name="Helweg-Larsen J."/>
            <person name="Fosbol E."/>
            <person name="Kober L."/>
            <person name="Torp-Pedersen C."/>
            <person name="Tonder N."/>
            <person name="Moser C."/>
            <person name="Iversen K."/>
            <person name="Bundgaard H."/>
        </authorList>
    </citation>
    <scope>NUCLEOTIDE SEQUENCE [LARGE SCALE GENOMIC DNA]</scope>
    <source>
        <strain evidence="2 3">A12055600</strain>
    </source>
</reference>
<evidence type="ECO:0000313" key="3">
    <source>
        <dbReference type="Proteomes" id="UP001208557"/>
    </source>
</evidence>
<dbReference type="EMBL" id="JAKUVJ010000003">
    <property type="protein sequence ID" value="MCY7034090.1"/>
    <property type="molecule type" value="Genomic_DNA"/>
</dbReference>
<gene>
    <name evidence="2" type="ORF">MK406_03240</name>
</gene>
<proteinExistence type="predicted"/>
<protein>
    <submittedName>
        <fullName evidence="2">RhtB family transporter</fullName>
    </submittedName>
</protein>
<dbReference type="AlphaFoldDB" id="A0ABD4VL53"/>
<organism evidence="2 3">
    <name type="scientific">Streptococcus sanguinis</name>
    <dbReference type="NCBI Taxonomy" id="1305"/>
    <lineage>
        <taxon>Bacteria</taxon>
        <taxon>Bacillati</taxon>
        <taxon>Bacillota</taxon>
        <taxon>Bacilli</taxon>
        <taxon>Lactobacillales</taxon>
        <taxon>Streptococcaceae</taxon>
        <taxon>Streptococcus</taxon>
    </lineage>
</organism>
<name>A0ABD4VL53_STRSA</name>
<dbReference type="RefSeq" id="WP_002903771.1">
    <property type="nucleotide sequence ID" value="NZ_CP076610.1"/>
</dbReference>
<evidence type="ECO:0000256" key="1">
    <source>
        <dbReference type="SAM" id="Phobius"/>
    </source>
</evidence>
<dbReference type="Proteomes" id="UP001208557">
    <property type="component" value="Unassembled WGS sequence"/>
</dbReference>
<sequence length="66" mass="7110">MAAFVFYTHVYLIFVASVLPGLDDFLPVFAKKFLQGKAGTQFVASYLLAGALQSSAELASIEMMSS</sequence>
<evidence type="ECO:0000313" key="2">
    <source>
        <dbReference type="EMBL" id="MCY7034090.1"/>
    </source>
</evidence>
<keyword evidence="1" id="KW-1133">Transmembrane helix</keyword>
<accession>A0ABD4VL53</accession>
<keyword evidence="1" id="KW-0812">Transmembrane</keyword>
<comment type="caution">
    <text evidence="2">The sequence shown here is derived from an EMBL/GenBank/DDBJ whole genome shotgun (WGS) entry which is preliminary data.</text>
</comment>
<feature type="transmembrane region" description="Helical" evidence="1">
    <location>
        <begin position="6"/>
        <end position="26"/>
    </location>
</feature>
<keyword evidence="1" id="KW-0472">Membrane</keyword>